<dbReference type="EMBL" id="ACQA01000001">
    <property type="protein sequence ID" value="EEQ96336.1"/>
    <property type="molecule type" value="Genomic_DNA"/>
</dbReference>
<evidence type="ECO:0000313" key="2">
    <source>
        <dbReference type="Proteomes" id="UP000004386"/>
    </source>
</evidence>
<sequence>MTMRTGIDAQTGKLLTGWAHCVQSIGKCLTTRFRTRMLRAYIGSLVPEMQDQNADAMTIFKVYMSIAEALNDPISGEPGFSLQTIEMVEYGPSGRFVFLLDGIFYPRGHLGDYSLQERKSARLDQTGAIL</sequence>
<accession>C4WG29</accession>
<reference evidence="1 2" key="1">
    <citation type="submission" date="2009-05" db="EMBL/GenBank/DDBJ databases">
        <authorList>
            <person name="Setubal J.C."/>
            <person name="Boyle S."/>
            <person name="Crasta O.R."/>
            <person name="Gillespie J.J."/>
            <person name="Kenyon R.W."/>
            <person name="Lu J."/>
            <person name="Mane S."/>
            <person name="Nagrani S."/>
            <person name="Shallom J.M."/>
            <person name="Shallom S."/>
            <person name="Shukla M."/>
            <person name="Snyder E.E."/>
            <person name="Sobral B.W."/>
            <person name="Wattam A.R."/>
            <person name="Will R."/>
            <person name="Williams K."/>
            <person name="Yoo H."/>
            <person name="Munk C."/>
            <person name="Tapia R."/>
            <person name="Green L."/>
            <person name="Rogers Y."/>
            <person name="Detter J.C."/>
            <person name="Bruce D."/>
            <person name="Brettin T.S."/>
            <person name="Tsolis R."/>
        </authorList>
    </citation>
    <scope>NUCLEOTIDE SEQUENCE [LARGE SCALE GENOMIC DNA]</scope>
    <source>
        <strain evidence="1 2">LMG 3301</strain>
    </source>
</reference>
<evidence type="ECO:0000313" key="1">
    <source>
        <dbReference type="EMBL" id="EEQ96336.1"/>
    </source>
</evidence>
<dbReference type="HOGENOM" id="CLU_133204_1_1_5"/>
<gene>
    <name evidence="1" type="ORF">OINT_1001762</name>
</gene>
<protein>
    <submittedName>
        <fullName evidence="1">Phage-related baseplate assembly protein</fullName>
    </submittedName>
</protein>
<proteinExistence type="predicted"/>
<dbReference type="SUPFAM" id="SSF160719">
    <property type="entry name" value="gpW/gp25-like"/>
    <property type="match status" value="1"/>
</dbReference>
<dbReference type="Gene3D" id="3.10.450.40">
    <property type="match status" value="1"/>
</dbReference>
<comment type="caution">
    <text evidence="1">The sequence shown here is derived from an EMBL/GenBank/DDBJ whole genome shotgun (WGS) entry which is preliminary data.</text>
</comment>
<dbReference type="AlphaFoldDB" id="C4WG29"/>
<name>C4WG29_9HYPH</name>
<organism evidence="1 2">
    <name type="scientific">Brucella intermedia LMG 3301</name>
    <dbReference type="NCBI Taxonomy" id="641118"/>
    <lineage>
        <taxon>Bacteria</taxon>
        <taxon>Pseudomonadati</taxon>
        <taxon>Pseudomonadota</taxon>
        <taxon>Alphaproteobacteria</taxon>
        <taxon>Hyphomicrobiales</taxon>
        <taxon>Brucellaceae</taxon>
        <taxon>Brucella/Ochrobactrum group</taxon>
        <taxon>Brucella</taxon>
    </lineage>
</organism>
<dbReference type="Proteomes" id="UP000004386">
    <property type="component" value="Unassembled WGS sequence"/>
</dbReference>